<gene>
    <name evidence="1" type="ORF">HYC85_013211</name>
</gene>
<protein>
    <submittedName>
        <fullName evidence="1">Uncharacterized protein</fullName>
    </submittedName>
</protein>
<keyword evidence="2" id="KW-1185">Reference proteome</keyword>
<evidence type="ECO:0000313" key="2">
    <source>
        <dbReference type="Proteomes" id="UP000593564"/>
    </source>
</evidence>
<organism evidence="1 2">
    <name type="scientific">Camellia sinensis</name>
    <name type="common">Tea plant</name>
    <name type="synonym">Thea sinensis</name>
    <dbReference type="NCBI Taxonomy" id="4442"/>
    <lineage>
        <taxon>Eukaryota</taxon>
        <taxon>Viridiplantae</taxon>
        <taxon>Streptophyta</taxon>
        <taxon>Embryophyta</taxon>
        <taxon>Tracheophyta</taxon>
        <taxon>Spermatophyta</taxon>
        <taxon>Magnoliopsida</taxon>
        <taxon>eudicotyledons</taxon>
        <taxon>Gunneridae</taxon>
        <taxon>Pentapetalae</taxon>
        <taxon>asterids</taxon>
        <taxon>Ericales</taxon>
        <taxon>Theaceae</taxon>
        <taxon>Camellia</taxon>
    </lineage>
</organism>
<dbReference type="AlphaFoldDB" id="A0A7J7H5X8"/>
<sequence length="157" mass="18277">MEYHFEKLHHHGQSMKVGKRHSLQFQTIGSLRLLQHVETIQAPSSWKLLESKSWKDVTWEEKQFKEAPGRITAFIQREREFSWKLYNAKGHKEIMKKVGNANCKLIPTFWRSCSMLLGHCPETTRSHTIVHVPHLNAGGPRDCVALRVSEQCFRSTL</sequence>
<dbReference type="PANTHER" id="PTHR47703">
    <property type="entry name" value="D-AMINOACID AMINOTRANSFERASE-LIKE PLP-DEPENDENT ENZYMES SUPERFAMILY PROTEIN"/>
    <property type="match status" value="1"/>
</dbReference>
<proteinExistence type="predicted"/>
<comment type="caution">
    <text evidence="1">The sequence shown here is derived from an EMBL/GenBank/DDBJ whole genome shotgun (WGS) entry which is preliminary data.</text>
</comment>
<dbReference type="EMBL" id="JACBKZ010000006">
    <property type="protein sequence ID" value="KAF5947254.1"/>
    <property type="molecule type" value="Genomic_DNA"/>
</dbReference>
<evidence type="ECO:0000313" key="1">
    <source>
        <dbReference type="EMBL" id="KAF5947254.1"/>
    </source>
</evidence>
<reference evidence="2" key="1">
    <citation type="journal article" date="2020" name="Nat. Commun.">
        <title>Genome assembly of wild tea tree DASZ reveals pedigree and selection history of tea varieties.</title>
        <authorList>
            <person name="Zhang W."/>
            <person name="Zhang Y."/>
            <person name="Qiu H."/>
            <person name="Guo Y."/>
            <person name="Wan H."/>
            <person name="Zhang X."/>
            <person name="Scossa F."/>
            <person name="Alseekh S."/>
            <person name="Zhang Q."/>
            <person name="Wang P."/>
            <person name="Xu L."/>
            <person name="Schmidt M.H."/>
            <person name="Jia X."/>
            <person name="Li D."/>
            <person name="Zhu A."/>
            <person name="Guo F."/>
            <person name="Chen W."/>
            <person name="Ni D."/>
            <person name="Usadel B."/>
            <person name="Fernie A.R."/>
            <person name="Wen W."/>
        </authorList>
    </citation>
    <scope>NUCLEOTIDE SEQUENCE [LARGE SCALE GENOMIC DNA]</scope>
    <source>
        <strain evidence="2">cv. G240</strain>
    </source>
</reference>
<accession>A0A7J7H5X8</accession>
<dbReference type="Proteomes" id="UP000593564">
    <property type="component" value="Unassembled WGS sequence"/>
</dbReference>
<reference evidence="1 2" key="2">
    <citation type="submission" date="2020-07" db="EMBL/GenBank/DDBJ databases">
        <title>Genome assembly of wild tea tree DASZ reveals pedigree and selection history of tea varieties.</title>
        <authorList>
            <person name="Zhang W."/>
        </authorList>
    </citation>
    <scope>NUCLEOTIDE SEQUENCE [LARGE SCALE GENOMIC DNA]</scope>
    <source>
        <strain evidence="2">cv. G240</strain>
        <tissue evidence="1">Leaf</tissue>
    </source>
</reference>
<dbReference type="PANTHER" id="PTHR47703:SF2">
    <property type="entry name" value="D-AMINOACID AMINOTRANSFERASE-LIKE PLP-DEPENDENT ENZYMES SUPERFAMILY PROTEIN"/>
    <property type="match status" value="1"/>
</dbReference>
<name>A0A7J7H5X8_CAMSI</name>